<proteinExistence type="predicted"/>
<feature type="compositionally biased region" description="Polar residues" evidence="1">
    <location>
        <begin position="378"/>
        <end position="391"/>
    </location>
</feature>
<evidence type="ECO:0000313" key="2">
    <source>
        <dbReference type="EMBL" id="MXV63244.1"/>
    </source>
</evidence>
<organism evidence="2 3">
    <name type="scientific">Natronorubrum halalkaliphilum</name>
    <dbReference type="NCBI Taxonomy" id="2691917"/>
    <lineage>
        <taxon>Archaea</taxon>
        <taxon>Methanobacteriati</taxon>
        <taxon>Methanobacteriota</taxon>
        <taxon>Stenosarchaea group</taxon>
        <taxon>Halobacteria</taxon>
        <taxon>Halobacteriales</taxon>
        <taxon>Natrialbaceae</taxon>
        <taxon>Natronorubrum</taxon>
    </lineage>
</organism>
<dbReference type="OrthoDB" id="269729at2157"/>
<dbReference type="AlphaFoldDB" id="A0A6B0VP10"/>
<dbReference type="Proteomes" id="UP000434101">
    <property type="component" value="Unassembled WGS sequence"/>
</dbReference>
<feature type="region of interest" description="Disordered" evidence="1">
    <location>
        <begin position="377"/>
        <end position="397"/>
    </location>
</feature>
<sequence length="690" mass="76216">MKPKFESTDDGLEIIDRIERHRYHLTTHDPVSPTAVETDRIQFPVATAVEITAGMITLPTNETVYVRDSDGSMVSEVRPSKQTSLPHGTYTLDLSGPMKVYARVESSVYIYSDSEQTYITLDDSTRTVLGARSYHRRPAGTITTTAEPTDLMRAVSAFGSALKSTDPERSYPTHRGHPPAIELGDELSIPEAFERPETGIQIEVPPTLGHVFVVTPLAYYLGAEVVPGPEPRLLTKNGFTYDLDGEDGFEATVERVLKQVFFLDCVVRTEGPTPLPLRERQVVEPKLEFDVGELYQRELADQVETYLSVPFATVAPTLPEWRLETQLQPVAETVEFLPYLTDTLAIVSIQETEERPASATQTDAITAFTRGDCDFHRSANSVRGTESSSTPADRPSMPLIQQSWSSTTAADITSKTPLSAFHHSLDRTPRDEPIEIEVVCNDQEMREELETVNGVYGVREEIPFDVTVHYDTETDQLAEILAKNADFFHFIGHIDDGGFQCADGKLDVSSIETVGTKAFFLNACQSHDQGLQLVESGSIGGIVTIDDIINSGAVKVGSTIARLLNRGFPLYAALDVVRKGNIIGQQYFLVGDGMTTIAQSETGPPLVCSIERDGNRFETSMETYTKTGLRKGGLFIPYLEDNEVYFLVSGRLGSFSLTKSQVAEFLDLEDLPVITNGSVDWSKELRLDEL</sequence>
<reference evidence="2 3" key="1">
    <citation type="submission" date="2020-01" db="EMBL/GenBank/DDBJ databases">
        <title>Natronorubrum sp. JWXQ-INN 674 isolated from Inner Mongolia Autonomous Region of China.</title>
        <authorList>
            <person name="Xue Q."/>
        </authorList>
    </citation>
    <scope>NUCLEOTIDE SEQUENCE [LARGE SCALE GENOMIC DNA]</scope>
    <source>
        <strain evidence="2 3">JWXQ-INN-674</strain>
    </source>
</reference>
<gene>
    <name evidence="2" type="ORF">GS429_14440</name>
</gene>
<evidence type="ECO:0008006" key="4">
    <source>
        <dbReference type="Google" id="ProtNLM"/>
    </source>
</evidence>
<dbReference type="EMBL" id="WUYX01000044">
    <property type="protein sequence ID" value="MXV63244.1"/>
    <property type="molecule type" value="Genomic_DNA"/>
</dbReference>
<protein>
    <recommendedName>
        <fullName evidence="4">CHAT domain-containing protein</fullName>
    </recommendedName>
</protein>
<evidence type="ECO:0000256" key="1">
    <source>
        <dbReference type="SAM" id="MobiDB-lite"/>
    </source>
</evidence>
<accession>A0A6B0VP10</accession>
<evidence type="ECO:0000313" key="3">
    <source>
        <dbReference type="Proteomes" id="UP000434101"/>
    </source>
</evidence>
<dbReference type="RefSeq" id="WP_160066069.1">
    <property type="nucleotide sequence ID" value="NZ_WUYX01000044.1"/>
</dbReference>
<name>A0A6B0VP10_9EURY</name>
<keyword evidence="3" id="KW-1185">Reference proteome</keyword>
<comment type="caution">
    <text evidence="2">The sequence shown here is derived from an EMBL/GenBank/DDBJ whole genome shotgun (WGS) entry which is preliminary data.</text>
</comment>